<dbReference type="InterPro" id="IPR000731">
    <property type="entry name" value="SSD"/>
</dbReference>
<feature type="transmembrane region" description="Helical" evidence="7">
    <location>
        <begin position="409"/>
        <end position="429"/>
    </location>
</feature>
<evidence type="ECO:0000259" key="8">
    <source>
        <dbReference type="PROSITE" id="PS50156"/>
    </source>
</evidence>
<evidence type="ECO:0000313" key="10">
    <source>
        <dbReference type="Proteomes" id="UP000380386"/>
    </source>
</evidence>
<evidence type="ECO:0000256" key="6">
    <source>
        <dbReference type="SAM" id="MobiDB-lite"/>
    </source>
</evidence>
<dbReference type="PANTHER" id="PTHR33406">
    <property type="entry name" value="MEMBRANE PROTEIN MJ1562-RELATED"/>
    <property type="match status" value="1"/>
</dbReference>
<dbReference type="EMBL" id="VDFM01000007">
    <property type="protein sequence ID" value="MQS52767.1"/>
    <property type="molecule type" value="Genomic_DNA"/>
</dbReference>
<dbReference type="PROSITE" id="PS50156">
    <property type="entry name" value="SSD"/>
    <property type="match status" value="2"/>
</dbReference>
<dbReference type="OrthoDB" id="9809027at2"/>
<evidence type="ECO:0000256" key="7">
    <source>
        <dbReference type="SAM" id="Phobius"/>
    </source>
</evidence>
<feature type="transmembrane region" description="Helical" evidence="7">
    <location>
        <begin position="867"/>
        <end position="893"/>
    </location>
</feature>
<dbReference type="GO" id="GO:0005886">
    <property type="term" value="C:plasma membrane"/>
    <property type="evidence" value="ECO:0007669"/>
    <property type="project" value="UniProtKB-SubCell"/>
</dbReference>
<evidence type="ECO:0000313" key="9">
    <source>
        <dbReference type="EMBL" id="MQS52767.1"/>
    </source>
</evidence>
<feature type="transmembrane region" description="Helical" evidence="7">
    <location>
        <begin position="486"/>
        <end position="509"/>
    </location>
</feature>
<comment type="subcellular location">
    <subcellularLocation>
        <location evidence="1">Cell membrane</location>
        <topology evidence="1">Multi-pass membrane protein</topology>
    </subcellularLocation>
</comment>
<dbReference type="Proteomes" id="UP000380386">
    <property type="component" value="Unassembled WGS sequence"/>
</dbReference>
<feature type="domain" description="SSD" evidence="8">
    <location>
        <begin position="386"/>
        <end position="508"/>
    </location>
</feature>
<feature type="transmembrane region" description="Helical" evidence="7">
    <location>
        <begin position="358"/>
        <end position="377"/>
    </location>
</feature>
<feature type="transmembrane region" description="Helical" evidence="7">
    <location>
        <begin position="767"/>
        <end position="788"/>
    </location>
</feature>
<evidence type="ECO:0000256" key="1">
    <source>
        <dbReference type="ARBA" id="ARBA00004651"/>
    </source>
</evidence>
<dbReference type="NCBIfam" id="TIGR00921">
    <property type="entry name" value="2A067"/>
    <property type="match status" value="1"/>
</dbReference>
<protein>
    <submittedName>
        <fullName evidence="9">RND family transporter</fullName>
    </submittedName>
</protein>
<dbReference type="InterPro" id="IPR004869">
    <property type="entry name" value="MMPL_dom"/>
</dbReference>
<sequence length="928" mass="102383">MEKFFNMLSNSIHKHAKMWITIIAAITIILAFGLPRIQMKFSNDVFVSPSTKAFKDTATYQKNFGGDAVYVMVSGKQDDVLSQKNMRKLVKLDKKLDKMDNVRSTTNVVNLLNDELSQLAKNPSSASNASGLNLKLTPKAEKDLMANLSNSDKSKLMSQVQTGLTTEQQAQVQTYVTGTVLTDAQKQQVAAAQQEAQAKIAQLPAASQQAAAAQMKSQQASTLMDMLTPEQTQQVQGYSLTLLNDQQKQALTASVLPMLPKVQNMSTALLRDILLRDILLSDNGKVPSAIKQLLPKNGKHAVVQINTKSTTDMNTNVKLMNDVHKAVDQAGFGSNVKVRTAGNPVVIGQVKNVVIQNMAVMVVIAVIIMIIILALIFPVRRRILPLAFVLIGMIWTFGAMGWFNLPITLATMATLPIIIGLGTDFGVQFQNRYEEQYRQTEESEKSIKLAVAKMGPAVGIAVIVMIFSFLTMFISKAPMMQQFGITLALGVFCAYIVEFFMMFSTFTLIDKSDKARTKFLAKNKARKAKNNGSDTTRLQRWLASYARFITKHAVWVFIIAVVLAAFGFAVERNINTETDVLKLIPQDMSELQNTKYLQKQVGSTVYIDYLVKGDDVRDKQTVKRIDKMGQQEKDKYKDITGVTSVSSTYKQLGGDLNTNQSTIDTGIKNIPKSLKQTMVSDNNKYATIQFKVNQHLSTKDQQKLMDKISDDIGGTHHGLSVNPAGLTVMMLIGVDNVTSNHNLIMFAGLAIIFIVLLLVYREFRLALYPVFPILVVLGLSPLTLWLTGTSYNPVTIALSSLVLGIGTEFTILILERYREERLNNVTREQAIIDAVSHVGQAITVSGLTVIGGFSAIIFSSFPALRSFGMITVLDTAYSLISALTVLPAIIFLFRNRKEDKRLAAANAAKANGNDDKDTDDSKKKDTDK</sequence>
<keyword evidence="3 7" id="KW-0812">Transmembrane</keyword>
<accession>A0A5P0ZJD2</accession>
<dbReference type="InterPro" id="IPR050545">
    <property type="entry name" value="Mycobact_MmpL"/>
</dbReference>
<keyword evidence="2" id="KW-1003">Cell membrane</keyword>
<dbReference type="Pfam" id="PF03176">
    <property type="entry name" value="MMPL"/>
    <property type="match status" value="2"/>
</dbReference>
<feature type="transmembrane region" description="Helical" evidence="7">
    <location>
        <begin position="450"/>
        <end position="474"/>
    </location>
</feature>
<keyword evidence="4 7" id="KW-1133">Transmembrane helix</keyword>
<dbReference type="SUPFAM" id="SSF82866">
    <property type="entry name" value="Multidrug efflux transporter AcrB transmembrane domain"/>
    <property type="match status" value="2"/>
</dbReference>
<evidence type="ECO:0000256" key="3">
    <source>
        <dbReference type="ARBA" id="ARBA00022692"/>
    </source>
</evidence>
<comment type="caution">
    <text evidence="9">The sequence shown here is derived from an EMBL/GenBank/DDBJ whole genome shotgun (WGS) entry which is preliminary data.</text>
</comment>
<dbReference type="AlphaFoldDB" id="A0A5P0ZJD2"/>
<evidence type="ECO:0000256" key="2">
    <source>
        <dbReference type="ARBA" id="ARBA00022475"/>
    </source>
</evidence>
<evidence type="ECO:0000256" key="5">
    <source>
        <dbReference type="ARBA" id="ARBA00023136"/>
    </source>
</evidence>
<dbReference type="Gene3D" id="1.20.1640.10">
    <property type="entry name" value="Multidrug efflux transporter AcrB transmembrane domain"/>
    <property type="match status" value="2"/>
</dbReference>
<gene>
    <name evidence="9" type="ORF">FHL02_06995</name>
</gene>
<evidence type="ECO:0000256" key="4">
    <source>
        <dbReference type="ARBA" id="ARBA00022989"/>
    </source>
</evidence>
<feature type="transmembrane region" description="Helical" evidence="7">
    <location>
        <begin position="794"/>
        <end position="814"/>
    </location>
</feature>
<feature type="region of interest" description="Disordered" evidence="6">
    <location>
        <begin position="904"/>
        <end position="928"/>
    </location>
</feature>
<feature type="transmembrane region" description="Helical" evidence="7">
    <location>
        <begin position="553"/>
        <end position="570"/>
    </location>
</feature>
<reference evidence="9 10" key="1">
    <citation type="journal article" date="2019" name="Syst. Appl. Microbiol.">
        <title>Polyphasic characterization of two novel Lactobacillus spp. isolated from blown salami packages: Description of Lactobacillus halodurans sp. nov. and Lactobacillus salsicarnum sp. nov.</title>
        <authorList>
            <person name="Schuster J.A."/>
            <person name="Klingl A."/>
            <person name="Vogel R.F."/>
            <person name="Ehrmann M.A."/>
        </authorList>
    </citation>
    <scope>NUCLEOTIDE SEQUENCE [LARGE SCALE GENOMIC DNA]</scope>
    <source>
        <strain evidence="9 10">TMW 1.2118</strain>
    </source>
</reference>
<proteinExistence type="predicted"/>
<feature type="transmembrane region" description="Helical" evidence="7">
    <location>
        <begin position="743"/>
        <end position="760"/>
    </location>
</feature>
<name>A0A5P0ZJD2_9LACO</name>
<dbReference type="PANTHER" id="PTHR33406:SF13">
    <property type="entry name" value="MEMBRANE PROTEIN YDFJ"/>
    <property type="match status" value="1"/>
</dbReference>
<feature type="compositionally biased region" description="Basic and acidic residues" evidence="6">
    <location>
        <begin position="912"/>
        <end position="928"/>
    </location>
</feature>
<feature type="transmembrane region" description="Helical" evidence="7">
    <location>
        <begin position="384"/>
        <end position="403"/>
    </location>
</feature>
<keyword evidence="5 7" id="KW-0472">Membrane</keyword>
<organism evidence="9 10">
    <name type="scientific">Companilactobacillus mishanensis</name>
    <dbReference type="NCBI Taxonomy" id="2486008"/>
    <lineage>
        <taxon>Bacteria</taxon>
        <taxon>Bacillati</taxon>
        <taxon>Bacillota</taxon>
        <taxon>Bacilli</taxon>
        <taxon>Lactobacillales</taxon>
        <taxon>Lactobacillaceae</taxon>
        <taxon>Companilactobacillus</taxon>
    </lineage>
</organism>
<feature type="transmembrane region" description="Helical" evidence="7">
    <location>
        <begin position="835"/>
        <end position="861"/>
    </location>
</feature>
<feature type="domain" description="SSD" evidence="8">
    <location>
        <begin position="765"/>
        <end position="892"/>
    </location>
</feature>